<proteinExistence type="predicted"/>
<evidence type="ECO:0000313" key="2">
    <source>
        <dbReference type="Proteomes" id="UP001165064"/>
    </source>
</evidence>
<accession>A0ACB5SYS5</accession>
<keyword evidence="2" id="KW-1185">Reference proteome</keyword>
<sequence length="124" mass="13478">MGSGIRVPPMTPTSTSQNNSFAFGDMGGHFMNDGGHRRFNSYSYSSTTSGYGGGNVNVSGYSYENLSVAYGIDEKTMNTLSLINKSRARWGLTESQQEGHFLCFLAYSLAGLELVTTAPFMINF</sequence>
<name>A0ACB5SYS5_AMBMO</name>
<comment type="caution">
    <text evidence="1">The sequence shown here is derived from an EMBL/GenBank/DDBJ whole genome shotgun (WGS) entry which is preliminary data.</text>
</comment>
<protein>
    <submittedName>
        <fullName evidence="1">Unnamed protein product</fullName>
    </submittedName>
</protein>
<gene>
    <name evidence="1" type="ORF">Amon02_000289900</name>
</gene>
<dbReference type="Proteomes" id="UP001165064">
    <property type="component" value="Unassembled WGS sequence"/>
</dbReference>
<evidence type="ECO:0000313" key="1">
    <source>
        <dbReference type="EMBL" id="GME77128.1"/>
    </source>
</evidence>
<reference evidence="1" key="1">
    <citation type="submission" date="2023-04" db="EMBL/GenBank/DDBJ databases">
        <title>Ambrosiozyma monospora NBRC 10751.</title>
        <authorList>
            <person name="Ichikawa N."/>
            <person name="Sato H."/>
            <person name="Tonouchi N."/>
        </authorList>
    </citation>
    <scope>NUCLEOTIDE SEQUENCE</scope>
    <source>
        <strain evidence="1">NBRC 10751</strain>
    </source>
</reference>
<dbReference type="EMBL" id="BSXS01001750">
    <property type="protein sequence ID" value="GME77128.1"/>
    <property type="molecule type" value="Genomic_DNA"/>
</dbReference>
<organism evidence="1 2">
    <name type="scientific">Ambrosiozyma monospora</name>
    <name type="common">Yeast</name>
    <name type="synonym">Endomycopsis monosporus</name>
    <dbReference type="NCBI Taxonomy" id="43982"/>
    <lineage>
        <taxon>Eukaryota</taxon>
        <taxon>Fungi</taxon>
        <taxon>Dikarya</taxon>
        <taxon>Ascomycota</taxon>
        <taxon>Saccharomycotina</taxon>
        <taxon>Pichiomycetes</taxon>
        <taxon>Pichiales</taxon>
        <taxon>Pichiaceae</taxon>
        <taxon>Ambrosiozyma</taxon>
    </lineage>
</organism>